<reference evidence="2 3" key="1">
    <citation type="submission" date="2016-09" db="EMBL/GenBank/DDBJ databases">
        <title>genome sequence of Mycobacterium sp. 739 SCH.</title>
        <authorList>
            <person name="Greninger A.L."/>
            <person name="Qin X."/>
            <person name="Jerome K."/>
            <person name="Vora S."/>
            <person name="Quinn K."/>
        </authorList>
    </citation>
    <scope>NUCLEOTIDE SEQUENCE [LARGE SCALE GENOMIC DNA]</scope>
    <source>
        <strain evidence="2 3">SCH</strain>
    </source>
</reference>
<keyword evidence="3" id="KW-1185">Reference proteome</keyword>
<keyword evidence="1" id="KW-0732">Signal</keyword>
<evidence type="ECO:0000256" key="1">
    <source>
        <dbReference type="SAM" id="SignalP"/>
    </source>
</evidence>
<dbReference type="RefSeq" id="WP_070352801.1">
    <property type="nucleotide sequence ID" value="NZ_CP043474.1"/>
</dbReference>
<proteinExistence type="predicted"/>
<accession>A0A1E8Q636</accession>
<dbReference type="OrthoDB" id="4748352at2"/>
<sequence length="99" mass="9910">MITFGITTVVAGGIAAAALGFAAPSLAAPSGPGSAQDTISKLQSQGYEVIVNHVGSTPLDEATVVAVRPGQTYSRTDSGTPGDSLETTITGKTVYVDVK</sequence>
<name>A0A1E8Q636_9MYCO</name>
<feature type="chain" id="PRO_5030027109" description="PASTA domain-containing protein" evidence="1">
    <location>
        <begin position="28"/>
        <end position="99"/>
    </location>
</feature>
<gene>
    <name evidence="2" type="ORF">BEL07_09275</name>
</gene>
<evidence type="ECO:0008006" key="4">
    <source>
        <dbReference type="Google" id="ProtNLM"/>
    </source>
</evidence>
<dbReference type="EMBL" id="MCHX01000017">
    <property type="protein sequence ID" value="OFJ54043.1"/>
    <property type="molecule type" value="Genomic_DNA"/>
</dbReference>
<dbReference type="AlphaFoldDB" id="A0A1E8Q636"/>
<evidence type="ECO:0000313" key="2">
    <source>
        <dbReference type="EMBL" id="OFJ54043.1"/>
    </source>
</evidence>
<comment type="caution">
    <text evidence="2">The sequence shown here is derived from an EMBL/GenBank/DDBJ whole genome shotgun (WGS) entry which is preliminary data.</text>
</comment>
<feature type="signal peptide" evidence="1">
    <location>
        <begin position="1"/>
        <end position="27"/>
    </location>
</feature>
<dbReference type="Proteomes" id="UP000178953">
    <property type="component" value="Unassembled WGS sequence"/>
</dbReference>
<evidence type="ECO:0000313" key="3">
    <source>
        <dbReference type="Proteomes" id="UP000178953"/>
    </source>
</evidence>
<protein>
    <recommendedName>
        <fullName evidence="4">PASTA domain-containing protein</fullName>
    </recommendedName>
</protein>
<organism evidence="2 3">
    <name type="scientific">Mycolicibacterium grossiae</name>
    <dbReference type="NCBI Taxonomy" id="1552759"/>
    <lineage>
        <taxon>Bacteria</taxon>
        <taxon>Bacillati</taxon>
        <taxon>Actinomycetota</taxon>
        <taxon>Actinomycetes</taxon>
        <taxon>Mycobacteriales</taxon>
        <taxon>Mycobacteriaceae</taxon>
        <taxon>Mycolicibacterium</taxon>
    </lineage>
</organism>